<dbReference type="RefSeq" id="WP_316412243.1">
    <property type="nucleotide sequence ID" value="NZ_AP027080.1"/>
</dbReference>
<dbReference type="Proteomes" id="UP001238179">
    <property type="component" value="Chromosome"/>
</dbReference>
<dbReference type="Gene3D" id="3.40.50.1820">
    <property type="entry name" value="alpha/beta hydrolase"/>
    <property type="match status" value="1"/>
</dbReference>
<dbReference type="InterPro" id="IPR000073">
    <property type="entry name" value="AB_hydrolase_1"/>
</dbReference>
<accession>A0AA48GLG7</accession>
<dbReference type="KEGG" id="msil:METEAL_27460"/>
<sequence length="221" mass="23837">MTDAKATDPLTRSMATGDEDFSIGGFADDVAAVVDRLPFPRFFLVGHSLGASVASCFAGRYPDRLQGLILVDFGGDPRDDGPAELAWLMDGLAPANFETFAEQAMKTCLRGARTGVADRVLAGLKATPRNSFSGAVLGLMDFDPVASLAHGPDRKLHLYSSFLDTMGLVPIHQRVHGMEAEQIPDCSHWVHLDGPELFNQSLQQWLNPASPHPPFQPPPEG</sequence>
<feature type="domain" description="AB hydrolase-1" evidence="1">
    <location>
        <begin position="12"/>
        <end position="103"/>
    </location>
</feature>
<name>A0AA48GLG7_9BACT</name>
<protein>
    <recommendedName>
        <fullName evidence="1">AB hydrolase-1 domain-containing protein</fullName>
    </recommendedName>
</protein>
<dbReference type="Pfam" id="PF00561">
    <property type="entry name" value="Abhydrolase_1"/>
    <property type="match status" value="1"/>
</dbReference>
<evidence type="ECO:0000259" key="1">
    <source>
        <dbReference type="Pfam" id="PF00561"/>
    </source>
</evidence>
<organism evidence="2 3">
    <name type="scientific">Mesoterricola silvestris</name>
    <dbReference type="NCBI Taxonomy" id="2927979"/>
    <lineage>
        <taxon>Bacteria</taxon>
        <taxon>Pseudomonadati</taxon>
        <taxon>Acidobacteriota</taxon>
        <taxon>Holophagae</taxon>
        <taxon>Holophagales</taxon>
        <taxon>Holophagaceae</taxon>
        <taxon>Mesoterricola</taxon>
    </lineage>
</organism>
<evidence type="ECO:0000313" key="2">
    <source>
        <dbReference type="EMBL" id="BDU73572.1"/>
    </source>
</evidence>
<keyword evidence="3" id="KW-1185">Reference proteome</keyword>
<dbReference type="PANTHER" id="PTHR43798">
    <property type="entry name" value="MONOACYLGLYCEROL LIPASE"/>
    <property type="match status" value="1"/>
</dbReference>
<dbReference type="InterPro" id="IPR029058">
    <property type="entry name" value="AB_hydrolase_fold"/>
</dbReference>
<proteinExistence type="predicted"/>
<dbReference type="EMBL" id="AP027080">
    <property type="protein sequence ID" value="BDU73572.1"/>
    <property type="molecule type" value="Genomic_DNA"/>
</dbReference>
<dbReference type="AlphaFoldDB" id="A0AA48GLG7"/>
<reference evidence="3" key="1">
    <citation type="journal article" date="2023" name="Int. J. Syst. Evol. Microbiol.">
        <title>Mesoterricola silvestris gen. nov., sp. nov., Mesoterricola sediminis sp. nov., Geothrix oryzae sp. nov., Geothrix edaphica sp. nov., Geothrix rubra sp. nov., and Geothrix limicola sp. nov., six novel members of Acidobacteriota isolated from soils.</title>
        <authorList>
            <person name="Itoh H."/>
            <person name="Sugisawa Y."/>
            <person name="Mise K."/>
            <person name="Xu Z."/>
            <person name="Kuniyasu M."/>
            <person name="Ushijima N."/>
            <person name="Kawano K."/>
            <person name="Kobayashi E."/>
            <person name="Shiratori Y."/>
            <person name="Masuda Y."/>
            <person name="Senoo K."/>
        </authorList>
    </citation>
    <scope>NUCLEOTIDE SEQUENCE [LARGE SCALE GENOMIC DNA]</scope>
    <source>
        <strain evidence="3">W79</strain>
    </source>
</reference>
<dbReference type="InterPro" id="IPR050266">
    <property type="entry name" value="AB_hydrolase_sf"/>
</dbReference>
<evidence type="ECO:0000313" key="3">
    <source>
        <dbReference type="Proteomes" id="UP001238179"/>
    </source>
</evidence>
<dbReference type="SUPFAM" id="SSF53474">
    <property type="entry name" value="alpha/beta-Hydrolases"/>
    <property type="match status" value="1"/>
</dbReference>
<gene>
    <name evidence="2" type="ORF">METEAL_27460</name>
</gene>